<evidence type="ECO:0000313" key="3">
    <source>
        <dbReference type="EMBL" id="QDU40272.1"/>
    </source>
</evidence>
<dbReference type="SMART" id="SM00564">
    <property type="entry name" value="PQQ"/>
    <property type="match status" value="2"/>
</dbReference>
<dbReference type="SUPFAM" id="SSF50998">
    <property type="entry name" value="Quinoprotein alcohol dehydrogenase-like"/>
    <property type="match status" value="1"/>
</dbReference>
<feature type="signal peptide" evidence="1">
    <location>
        <begin position="1"/>
        <end position="22"/>
    </location>
</feature>
<dbReference type="Gene3D" id="2.130.10.10">
    <property type="entry name" value="YVTN repeat-like/Quinoprotein amine dehydrogenase"/>
    <property type="match status" value="2"/>
</dbReference>
<accession>A0A517ZCU0</accession>
<feature type="chain" id="PRO_5022059894" evidence="1">
    <location>
        <begin position="23"/>
        <end position="444"/>
    </location>
</feature>
<dbReference type="AlphaFoldDB" id="A0A517ZCU0"/>
<dbReference type="PROSITE" id="PS51257">
    <property type="entry name" value="PROKAR_LIPOPROTEIN"/>
    <property type="match status" value="1"/>
</dbReference>
<keyword evidence="4" id="KW-1185">Reference proteome</keyword>
<dbReference type="InterPro" id="IPR018391">
    <property type="entry name" value="PQQ_b-propeller_rpt"/>
</dbReference>
<feature type="domain" description="Pyrrolo-quinoline quinone repeat" evidence="2">
    <location>
        <begin position="111"/>
        <end position="357"/>
    </location>
</feature>
<dbReference type="PANTHER" id="PTHR34512:SF30">
    <property type="entry name" value="OUTER MEMBRANE PROTEIN ASSEMBLY FACTOR BAMB"/>
    <property type="match status" value="1"/>
</dbReference>
<protein>
    <submittedName>
        <fullName evidence="3">Outer membrane biogenesis protein BamB</fullName>
    </submittedName>
</protein>
<dbReference type="Proteomes" id="UP000320496">
    <property type="component" value="Chromosome"/>
</dbReference>
<reference evidence="3 4" key="1">
    <citation type="submission" date="2019-02" db="EMBL/GenBank/DDBJ databases">
        <title>Deep-cultivation of Planctomycetes and their phenomic and genomic characterization uncovers novel biology.</title>
        <authorList>
            <person name="Wiegand S."/>
            <person name="Jogler M."/>
            <person name="Boedeker C."/>
            <person name="Pinto D."/>
            <person name="Vollmers J."/>
            <person name="Rivas-Marin E."/>
            <person name="Kohn T."/>
            <person name="Peeters S.H."/>
            <person name="Heuer A."/>
            <person name="Rast P."/>
            <person name="Oberbeckmann S."/>
            <person name="Bunk B."/>
            <person name="Jeske O."/>
            <person name="Meyerdierks A."/>
            <person name="Storesund J.E."/>
            <person name="Kallscheuer N."/>
            <person name="Luecker S."/>
            <person name="Lage O.M."/>
            <person name="Pohl T."/>
            <person name="Merkel B.J."/>
            <person name="Hornburger P."/>
            <person name="Mueller R.-W."/>
            <person name="Bruemmer F."/>
            <person name="Labrenz M."/>
            <person name="Spormann A.M."/>
            <person name="Op den Camp H."/>
            <person name="Overmann J."/>
            <person name="Amann R."/>
            <person name="Jetten M.S.M."/>
            <person name="Mascher T."/>
            <person name="Medema M.H."/>
            <person name="Devos D.P."/>
            <person name="Kaster A.-K."/>
            <person name="Ovreas L."/>
            <person name="Rohde M."/>
            <person name="Galperin M.Y."/>
            <person name="Jogler C."/>
        </authorList>
    </citation>
    <scope>NUCLEOTIDE SEQUENCE [LARGE SCALE GENOMIC DNA]</scope>
    <source>
        <strain evidence="3 4">Mal4</strain>
    </source>
</reference>
<gene>
    <name evidence="3" type="ORF">Mal4_46280</name>
</gene>
<dbReference type="PANTHER" id="PTHR34512">
    <property type="entry name" value="CELL SURFACE PROTEIN"/>
    <property type="match status" value="1"/>
</dbReference>
<evidence type="ECO:0000313" key="4">
    <source>
        <dbReference type="Proteomes" id="UP000320496"/>
    </source>
</evidence>
<organism evidence="3 4">
    <name type="scientific">Maioricimonas rarisocia</name>
    <dbReference type="NCBI Taxonomy" id="2528026"/>
    <lineage>
        <taxon>Bacteria</taxon>
        <taxon>Pseudomonadati</taxon>
        <taxon>Planctomycetota</taxon>
        <taxon>Planctomycetia</taxon>
        <taxon>Planctomycetales</taxon>
        <taxon>Planctomycetaceae</taxon>
        <taxon>Maioricimonas</taxon>
    </lineage>
</organism>
<dbReference type="EMBL" id="CP036275">
    <property type="protein sequence ID" value="QDU40272.1"/>
    <property type="molecule type" value="Genomic_DNA"/>
</dbReference>
<dbReference type="RefSeq" id="WP_231746612.1">
    <property type="nucleotide sequence ID" value="NZ_CP036275.1"/>
</dbReference>
<proteinExistence type="predicted"/>
<evidence type="ECO:0000259" key="2">
    <source>
        <dbReference type="Pfam" id="PF13360"/>
    </source>
</evidence>
<keyword evidence="1" id="KW-0732">Signal</keyword>
<dbReference type="Pfam" id="PF13360">
    <property type="entry name" value="PQQ_2"/>
    <property type="match status" value="1"/>
</dbReference>
<evidence type="ECO:0000256" key="1">
    <source>
        <dbReference type="SAM" id="SignalP"/>
    </source>
</evidence>
<sequence precursor="true">MKFFCTRILLAGLLLMMGCGRSGPPVPEVTEITPTAEVAPQAVPEVDVADEDWPWWRGPSRNGIANSSAPTRWSATQNVVWSTPVPGRGHSSPTVVENRIFLATADEAARTQSVIAFDRASGKPLWQRQLHQGGLPDRGQMHAKSTHANCTVACDGERVFVAFLNNAEVHATALSLDGDVEWQTTLGPFASQFGYAPSPAIWGPLVLFAADHRDGGFLAGVNRLNGEIVWRKKRPAVATYSSPAVAELDGRPQLVISGGEQIASYDPATGESLWTVEGATEATCGTLVWDGDLVFASGGYPGSETICVRADGSGEVWKNRQKCYEQSMLAHDGFLYAVNDNGIAYCWEAATGKEQWKSRLSGPVSASPVLAGGNIYVSNERGTTYVFRADPAAFDLVAENELGDTTFSTLSVCGGQIFHRVSKDGSETLYCIGDAEAVQVSLND</sequence>
<dbReference type="InterPro" id="IPR015943">
    <property type="entry name" value="WD40/YVTN_repeat-like_dom_sf"/>
</dbReference>
<dbReference type="InterPro" id="IPR002372">
    <property type="entry name" value="PQQ_rpt_dom"/>
</dbReference>
<dbReference type="InterPro" id="IPR011047">
    <property type="entry name" value="Quinoprotein_ADH-like_sf"/>
</dbReference>
<dbReference type="KEGG" id="mri:Mal4_46280"/>
<name>A0A517ZCU0_9PLAN</name>